<feature type="repeat" description="ANK" evidence="4">
    <location>
        <begin position="160"/>
        <end position="192"/>
    </location>
</feature>
<proteinExistence type="predicted"/>
<evidence type="ECO:0000259" key="5">
    <source>
        <dbReference type="PROSITE" id="PS50225"/>
    </source>
</evidence>
<dbReference type="PROSITE" id="PS50225">
    <property type="entry name" value="SOCS"/>
    <property type="match status" value="1"/>
</dbReference>
<dbReference type="InterPro" id="IPR002110">
    <property type="entry name" value="Ankyrin_rpt"/>
</dbReference>
<comment type="pathway">
    <text evidence="1">Protein modification; protein ubiquitination.</text>
</comment>
<gene>
    <name evidence="7" type="primary">ASB18</name>
</gene>
<dbReference type="FunCoup" id="A0A6P8RCX2">
    <property type="interactions" value="143"/>
</dbReference>
<dbReference type="OrthoDB" id="366390at2759"/>
<evidence type="ECO:0000256" key="4">
    <source>
        <dbReference type="PROSITE-ProRule" id="PRU00023"/>
    </source>
</evidence>
<feature type="repeat" description="ANK" evidence="4">
    <location>
        <begin position="193"/>
        <end position="225"/>
    </location>
</feature>
<dbReference type="UniPathway" id="UPA00143"/>
<dbReference type="InParanoid" id="A0A6P8RCX2"/>
<dbReference type="Gene3D" id="1.25.40.20">
    <property type="entry name" value="Ankyrin repeat-containing domain"/>
    <property type="match status" value="1"/>
</dbReference>
<evidence type="ECO:0000313" key="6">
    <source>
        <dbReference type="Proteomes" id="UP000515159"/>
    </source>
</evidence>
<dbReference type="FunFam" id="1.10.750.20:FF:000001">
    <property type="entry name" value="Ankyrin repeat and SOCS box containing 1"/>
    <property type="match status" value="1"/>
</dbReference>
<sequence length="474" mass="53885">MFPRFKPIKVSSFNYLPDHTLDSDLVRRLKAALEEGDKNAVIQLIQAETKHVNATIELANSDWMKDPRAQLEPLVVIGDLFYLRILIGKYYQDVDVVFEIIRNELEWQAGQPAAFGSAGLWSLEYKREITSPLCITAKYGYVDCLLYLLQRRADPNAAPGGKSPLHEACIEDHTDCVKLLLEYRANPNILSDDGLAPLHLCTTKQSYQCAKLLIKYGALINQPSEETEDTPLHIAVKHGLHEHVLLYLRYSASVDSMNNNEETPLNMACGNTKELEHQENYLKVCKLLLAHGANVNIQDREKKSPLHKACKNANHCLVQWLLENQADVNAIDYNGASPMSCVLQTAAFKQDLMPHLNVQSLLNHGSHRIWPGAFVKVLASCAAVPKIIEILINSYEHIRISENWVDVLPEDVFQMHFPFYESLFTLSSRRCLQHLCRCAIRKQFANQCHHLIPLLPIPKYLQKYLLLEPEGLMF</sequence>
<dbReference type="SUPFAM" id="SSF48403">
    <property type="entry name" value="Ankyrin repeat"/>
    <property type="match status" value="1"/>
</dbReference>
<dbReference type="KEGG" id="gsh:117360391"/>
<evidence type="ECO:0000256" key="1">
    <source>
        <dbReference type="ARBA" id="ARBA00004906"/>
    </source>
</evidence>
<dbReference type="Pfam" id="PF07525">
    <property type="entry name" value="SOCS_box"/>
    <property type="match status" value="1"/>
</dbReference>
<evidence type="ECO:0000256" key="2">
    <source>
        <dbReference type="ARBA" id="ARBA00022737"/>
    </source>
</evidence>
<dbReference type="PANTHER" id="PTHR24171">
    <property type="entry name" value="ANKYRIN REPEAT DOMAIN-CONTAINING PROTEIN 39-RELATED"/>
    <property type="match status" value="1"/>
</dbReference>
<keyword evidence="2" id="KW-0677">Repeat</keyword>
<dbReference type="InterPro" id="IPR036770">
    <property type="entry name" value="Ankyrin_rpt-contain_sf"/>
</dbReference>
<dbReference type="Pfam" id="PF12796">
    <property type="entry name" value="Ank_2"/>
    <property type="match status" value="2"/>
</dbReference>
<dbReference type="GO" id="GO:0035556">
    <property type="term" value="P:intracellular signal transduction"/>
    <property type="evidence" value="ECO:0007669"/>
    <property type="project" value="InterPro"/>
</dbReference>
<dbReference type="SMART" id="SM00969">
    <property type="entry name" value="SOCS_box"/>
    <property type="match status" value="1"/>
</dbReference>
<evidence type="ECO:0000313" key="7">
    <source>
        <dbReference type="RefSeq" id="XP_033799993.1"/>
    </source>
</evidence>
<dbReference type="GeneID" id="117360391"/>
<organism evidence="6 7">
    <name type="scientific">Geotrypetes seraphini</name>
    <name type="common">Gaboon caecilian</name>
    <name type="synonym">Caecilia seraphini</name>
    <dbReference type="NCBI Taxonomy" id="260995"/>
    <lineage>
        <taxon>Eukaryota</taxon>
        <taxon>Metazoa</taxon>
        <taxon>Chordata</taxon>
        <taxon>Craniata</taxon>
        <taxon>Vertebrata</taxon>
        <taxon>Euteleostomi</taxon>
        <taxon>Amphibia</taxon>
        <taxon>Gymnophiona</taxon>
        <taxon>Geotrypetes</taxon>
    </lineage>
</organism>
<evidence type="ECO:0000256" key="3">
    <source>
        <dbReference type="ARBA" id="ARBA00023043"/>
    </source>
</evidence>
<keyword evidence="6" id="KW-1185">Reference proteome</keyword>
<dbReference type="CDD" id="cd03723">
    <property type="entry name" value="SOCS_ASB4_ASB18"/>
    <property type="match status" value="1"/>
</dbReference>
<dbReference type="GO" id="GO:0016567">
    <property type="term" value="P:protein ubiquitination"/>
    <property type="evidence" value="ECO:0007669"/>
    <property type="project" value="UniProtKB-UniPathway"/>
</dbReference>
<accession>A0A6P8RCX2</accession>
<name>A0A6P8RCX2_GEOSA</name>
<dbReference type="Pfam" id="PF00023">
    <property type="entry name" value="Ank"/>
    <property type="match status" value="1"/>
</dbReference>
<keyword evidence="3 4" id="KW-0040">ANK repeat</keyword>
<reference evidence="7" key="1">
    <citation type="submission" date="2025-08" db="UniProtKB">
        <authorList>
            <consortium name="RefSeq"/>
        </authorList>
    </citation>
    <scope>IDENTIFICATION</scope>
</reference>
<feature type="repeat" description="ANK" evidence="4">
    <location>
        <begin position="227"/>
        <end position="259"/>
    </location>
</feature>
<dbReference type="RefSeq" id="XP_033799993.1">
    <property type="nucleotide sequence ID" value="XM_033944102.1"/>
</dbReference>
<dbReference type="SUPFAM" id="SSF158235">
    <property type="entry name" value="SOCS box-like"/>
    <property type="match status" value="1"/>
</dbReference>
<dbReference type="PROSITE" id="PS50297">
    <property type="entry name" value="ANK_REP_REGION"/>
    <property type="match status" value="4"/>
</dbReference>
<dbReference type="InterPro" id="IPR001496">
    <property type="entry name" value="SOCS_box"/>
</dbReference>
<dbReference type="SMART" id="SM00248">
    <property type="entry name" value="ANK"/>
    <property type="match status" value="6"/>
</dbReference>
<dbReference type="AlphaFoldDB" id="A0A6P8RCX2"/>
<dbReference type="Gene3D" id="1.10.750.20">
    <property type="entry name" value="SOCS box"/>
    <property type="match status" value="1"/>
</dbReference>
<dbReference type="PROSITE" id="PS50088">
    <property type="entry name" value="ANK_REPEAT"/>
    <property type="match status" value="5"/>
</dbReference>
<feature type="repeat" description="ANK" evidence="4">
    <location>
        <begin position="301"/>
        <end position="333"/>
    </location>
</feature>
<protein>
    <submittedName>
        <fullName evidence="7">Ankyrin repeat and SOCS box protein 18</fullName>
    </submittedName>
</protein>
<dbReference type="Proteomes" id="UP000515159">
    <property type="component" value="Chromosome 5"/>
</dbReference>
<dbReference type="InterPro" id="IPR036036">
    <property type="entry name" value="SOCS_box-like_dom_sf"/>
</dbReference>
<feature type="domain" description="SOCS box" evidence="5">
    <location>
        <begin position="414"/>
        <end position="465"/>
    </location>
</feature>
<dbReference type="CTD" id="401036"/>
<dbReference type="PANTHER" id="PTHR24171:SF10">
    <property type="entry name" value="ANKYRIN REPEAT DOMAIN-CONTAINING PROTEIN 29-LIKE"/>
    <property type="match status" value="1"/>
</dbReference>
<dbReference type="PRINTS" id="PR01415">
    <property type="entry name" value="ANKYRIN"/>
</dbReference>
<feature type="repeat" description="ANK" evidence="4">
    <location>
        <begin position="260"/>
        <end position="300"/>
    </location>
</feature>